<dbReference type="RefSeq" id="WP_131913850.1">
    <property type="nucleotide sequence ID" value="NZ_OU594967.1"/>
</dbReference>
<sequence>MLSIRLKLTQWLIDGLLDYQDRLQTRQWLKQMRKNQISIGDGMNPHLRRDIGISQSVVYKADEPKKPRRTDVVKTQGRRRQMTISGRMQNVNWPPTSRRRLLRQRVIR</sequence>
<dbReference type="Proteomes" id="UP000295565">
    <property type="component" value="Unassembled WGS sequence"/>
</dbReference>
<organism evidence="1 2">
    <name type="scientific">Celerinatantimonas diazotrophica</name>
    <dbReference type="NCBI Taxonomy" id="412034"/>
    <lineage>
        <taxon>Bacteria</taxon>
        <taxon>Pseudomonadati</taxon>
        <taxon>Pseudomonadota</taxon>
        <taxon>Gammaproteobacteria</taxon>
        <taxon>Celerinatantimonadaceae</taxon>
        <taxon>Celerinatantimonas</taxon>
    </lineage>
</organism>
<accession>A0A4R1J8N5</accession>
<keyword evidence="2" id="KW-1185">Reference proteome</keyword>
<evidence type="ECO:0000313" key="2">
    <source>
        <dbReference type="Proteomes" id="UP000295565"/>
    </source>
</evidence>
<dbReference type="EMBL" id="SMGD01000016">
    <property type="protein sequence ID" value="TCK46953.1"/>
    <property type="molecule type" value="Genomic_DNA"/>
</dbReference>
<evidence type="ECO:0000313" key="1">
    <source>
        <dbReference type="EMBL" id="TCK46953.1"/>
    </source>
</evidence>
<dbReference type="AlphaFoldDB" id="A0A4R1J8N5"/>
<gene>
    <name evidence="1" type="ORF">EV690_3105</name>
</gene>
<proteinExistence type="predicted"/>
<reference evidence="1 2" key="1">
    <citation type="submission" date="2019-03" db="EMBL/GenBank/DDBJ databases">
        <title>Genomic Encyclopedia of Type Strains, Phase IV (KMG-IV): sequencing the most valuable type-strain genomes for metagenomic binning, comparative biology and taxonomic classification.</title>
        <authorList>
            <person name="Goeker M."/>
        </authorList>
    </citation>
    <scope>NUCLEOTIDE SEQUENCE [LARGE SCALE GENOMIC DNA]</scope>
    <source>
        <strain evidence="1 2">DSM 18577</strain>
    </source>
</reference>
<name>A0A4R1J8N5_9GAMM</name>
<protein>
    <submittedName>
        <fullName evidence="1">Uncharacterized protein</fullName>
    </submittedName>
</protein>
<comment type="caution">
    <text evidence="1">The sequence shown here is derived from an EMBL/GenBank/DDBJ whole genome shotgun (WGS) entry which is preliminary data.</text>
</comment>